<keyword evidence="1" id="KW-1133">Transmembrane helix</keyword>
<name>A0ABP8UUB8_9ACTN</name>
<sequence length="192" mass="20138">MYPGTPNVIDPAEVRPRRVWFVVAALAIFLGVALGAGMLVFGVITGAGSRDKRFGDGETVTVSLKPDAAIWVPEGSYGGADCRVTSAAGQAVSVTRPGYRFTTSSNGESWQVAGLVHVPAAGEYRVTCTGGEGRYAVGQAPRPSRLVIGILSSIGLFMVGIFGGVATIIVVAVRRNRYRMRFVARPMGPPAP</sequence>
<keyword evidence="1" id="KW-0472">Membrane</keyword>
<organism evidence="2 3">
    <name type="scientific">Actinoallomurus vinaceus</name>
    <dbReference type="NCBI Taxonomy" id="1080074"/>
    <lineage>
        <taxon>Bacteria</taxon>
        <taxon>Bacillati</taxon>
        <taxon>Actinomycetota</taxon>
        <taxon>Actinomycetes</taxon>
        <taxon>Streptosporangiales</taxon>
        <taxon>Thermomonosporaceae</taxon>
        <taxon>Actinoallomurus</taxon>
    </lineage>
</organism>
<accession>A0ABP8UUB8</accession>
<comment type="caution">
    <text evidence="2">The sequence shown here is derived from an EMBL/GenBank/DDBJ whole genome shotgun (WGS) entry which is preliminary data.</text>
</comment>
<keyword evidence="1" id="KW-0812">Transmembrane</keyword>
<evidence type="ECO:0000256" key="1">
    <source>
        <dbReference type="SAM" id="Phobius"/>
    </source>
</evidence>
<evidence type="ECO:0000313" key="2">
    <source>
        <dbReference type="EMBL" id="GAA4638666.1"/>
    </source>
</evidence>
<reference evidence="3" key="1">
    <citation type="journal article" date="2019" name="Int. J. Syst. Evol. Microbiol.">
        <title>The Global Catalogue of Microorganisms (GCM) 10K type strain sequencing project: providing services to taxonomists for standard genome sequencing and annotation.</title>
        <authorList>
            <consortium name="The Broad Institute Genomics Platform"/>
            <consortium name="The Broad Institute Genome Sequencing Center for Infectious Disease"/>
            <person name="Wu L."/>
            <person name="Ma J."/>
        </authorList>
    </citation>
    <scope>NUCLEOTIDE SEQUENCE [LARGE SCALE GENOMIC DNA]</scope>
    <source>
        <strain evidence="3">JCM 17939</strain>
    </source>
</reference>
<gene>
    <name evidence="2" type="ORF">GCM10023196_097320</name>
</gene>
<feature type="transmembrane region" description="Helical" evidence="1">
    <location>
        <begin position="20"/>
        <end position="44"/>
    </location>
</feature>
<dbReference type="EMBL" id="BAABHK010000024">
    <property type="protein sequence ID" value="GAA4638666.1"/>
    <property type="molecule type" value="Genomic_DNA"/>
</dbReference>
<proteinExistence type="predicted"/>
<dbReference type="RefSeq" id="WP_345442181.1">
    <property type="nucleotide sequence ID" value="NZ_BAABHK010000024.1"/>
</dbReference>
<feature type="transmembrane region" description="Helical" evidence="1">
    <location>
        <begin position="146"/>
        <end position="173"/>
    </location>
</feature>
<keyword evidence="3" id="KW-1185">Reference proteome</keyword>
<protein>
    <recommendedName>
        <fullName evidence="4">Serine/threonine protein kinase</fullName>
    </recommendedName>
</protein>
<evidence type="ECO:0000313" key="3">
    <source>
        <dbReference type="Proteomes" id="UP001501442"/>
    </source>
</evidence>
<evidence type="ECO:0008006" key="4">
    <source>
        <dbReference type="Google" id="ProtNLM"/>
    </source>
</evidence>
<dbReference type="Proteomes" id="UP001501442">
    <property type="component" value="Unassembled WGS sequence"/>
</dbReference>